<evidence type="ECO:0000256" key="6">
    <source>
        <dbReference type="SAM" id="Phobius"/>
    </source>
</evidence>
<evidence type="ECO:0000256" key="3">
    <source>
        <dbReference type="ARBA" id="ARBA00022692"/>
    </source>
</evidence>
<evidence type="ECO:0000313" key="7">
    <source>
        <dbReference type="EMBL" id="MBZ1351560.1"/>
    </source>
</evidence>
<dbReference type="GO" id="GO:0015658">
    <property type="term" value="F:branched-chain amino acid transmembrane transporter activity"/>
    <property type="evidence" value="ECO:0007669"/>
    <property type="project" value="InterPro"/>
</dbReference>
<name>A0A953T3L0_9BURK</name>
<gene>
    <name evidence="7" type="ORF">KZZ10_12975</name>
</gene>
<reference evidence="7" key="1">
    <citation type="submission" date="2021-07" db="EMBL/GenBank/DDBJ databases">
        <title>New genus and species of the family Alcaligenaceae.</title>
        <authorList>
            <person name="Hahn M.W."/>
        </authorList>
    </citation>
    <scope>NUCLEOTIDE SEQUENCE</scope>
    <source>
        <strain evidence="7">LF4-65</strain>
    </source>
</reference>
<keyword evidence="4 6" id="KW-1133">Transmembrane helix</keyword>
<evidence type="ECO:0000256" key="2">
    <source>
        <dbReference type="ARBA" id="ARBA00022475"/>
    </source>
</evidence>
<protein>
    <submittedName>
        <fullName evidence="7">Branched-chain amino acid ABC transporter permease</fullName>
    </submittedName>
</protein>
<comment type="caution">
    <text evidence="7">The sequence shown here is derived from an EMBL/GenBank/DDBJ whole genome shotgun (WGS) entry which is preliminary data.</text>
</comment>
<feature type="transmembrane region" description="Helical" evidence="6">
    <location>
        <begin position="109"/>
        <end position="127"/>
    </location>
</feature>
<keyword evidence="3 6" id="KW-0812">Transmembrane</keyword>
<evidence type="ECO:0000256" key="1">
    <source>
        <dbReference type="ARBA" id="ARBA00004651"/>
    </source>
</evidence>
<dbReference type="AlphaFoldDB" id="A0A953T3L0"/>
<feature type="transmembrane region" description="Helical" evidence="6">
    <location>
        <begin position="80"/>
        <end position="102"/>
    </location>
</feature>
<keyword evidence="2" id="KW-1003">Cell membrane</keyword>
<organism evidence="7 8">
    <name type="scientific">Zwartia hollandica</name>
    <dbReference type="NCBI Taxonomy" id="324606"/>
    <lineage>
        <taxon>Bacteria</taxon>
        <taxon>Pseudomonadati</taxon>
        <taxon>Pseudomonadota</taxon>
        <taxon>Betaproteobacteria</taxon>
        <taxon>Burkholderiales</taxon>
        <taxon>Alcaligenaceae</taxon>
        <taxon>Zwartia</taxon>
    </lineage>
</organism>
<dbReference type="Pfam" id="PF02653">
    <property type="entry name" value="BPD_transp_2"/>
    <property type="match status" value="1"/>
</dbReference>
<proteinExistence type="predicted"/>
<dbReference type="EMBL" id="JAHXRI010000010">
    <property type="protein sequence ID" value="MBZ1351560.1"/>
    <property type="molecule type" value="Genomic_DNA"/>
</dbReference>
<dbReference type="InterPro" id="IPR043428">
    <property type="entry name" value="LivM-like"/>
</dbReference>
<dbReference type="CDD" id="cd06581">
    <property type="entry name" value="TM_PBP1_LivM_like"/>
    <property type="match status" value="1"/>
</dbReference>
<keyword evidence="8" id="KW-1185">Reference proteome</keyword>
<feature type="transmembrane region" description="Helical" evidence="6">
    <location>
        <begin position="243"/>
        <end position="270"/>
    </location>
</feature>
<feature type="transmembrane region" description="Helical" evidence="6">
    <location>
        <begin position="56"/>
        <end position="74"/>
    </location>
</feature>
<feature type="transmembrane region" description="Helical" evidence="6">
    <location>
        <begin position="282"/>
        <end position="303"/>
    </location>
</feature>
<dbReference type="GO" id="GO:0005886">
    <property type="term" value="C:plasma membrane"/>
    <property type="evidence" value="ECO:0007669"/>
    <property type="project" value="UniProtKB-SubCell"/>
</dbReference>
<evidence type="ECO:0000313" key="8">
    <source>
        <dbReference type="Proteomes" id="UP000739565"/>
    </source>
</evidence>
<evidence type="ECO:0000256" key="5">
    <source>
        <dbReference type="ARBA" id="ARBA00023136"/>
    </source>
</evidence>
<dbReference type="PANTHER" id="PTHR30482:SF10">
    <property type="entry name" value="HIGH-AFFINITY BRANCHED-CHAIN AMINO ACID TRANSPORT PROTEIN BRAE"/>
    <property type="match status" value="1"/>
</dbReference>
<dbReference type="Proteomes" id="UP000739565">
    <property type="component" value="Unassembled WGS sequence"/>
</dbReference>
<sequence>MKQNQQTIWVIVALLIAAGIAPWVLPTYYLYLLNLILINIILALGLNVLTGNSGQISLCHSSFMAIGAYTYTLLNNHSQLPMLLCVLGAVLLASLGGVLVGYPARRLSGIYLALATLAFLSLTQILIEEFPDLTGGIRGLKIEPSEFLGWSMGNETLLFYIVAISCGFCLYITANMMRSRIGRAFDAIRTSPHAAQALGIQVAQVKLVAFTISAAYAGLAGALFSMVVGFIDPVEFGVSASLRYITFIVVGGMGSIAGSVIGAVVFTGLPEALRGIKEYGDLVYSAILLLSLIFMPNGLVGLFRARKSKPNASTAGH</sequence>
<evidence type="ECO:0000256" key="4">
    <source>
        <dbReference type="ARBA" id="ARBA00022989"/>
    </source>
</evidence>
<feature type="transmembrane region" description="Helical" evidence="6">
    <location>
        <begin position="207"/>
        <end position="231"/>
    </location>
</feature>
<feature type="transmembrane region" description="Helical" evidence="6">
    <location>
        <begin position="7"/>
        <end position="25"/>
    </location>
</feature>
<dbReference type="InterPro" id="IPR001851">
    <property type="entry name" value="ABC_transp_permease"/>
</dbReference>
<dbReference type="PANTHER" id="PTHR30482">
    <property type="entry name" value="HIGH-AFFINITY BRANCHED-CHAIN AMINO ACID TRANSPORT SYSTEM PERMEASE"/>
    <property type="match status" value="1"/>
</dbReference>
<feature type="transmembrane region" description="Helical" evidence="6">
    <location>
        <begin position="157"/>
        <end position="174"/>
    </location>
</feature>
<accession>A0A953T3L0</accession>
<feature type="transmembrane region" description="Helical" evidence="6">
    <location>
        <begin position="31"/>
        <end position="49"/>
    </location>
</feature>
<keyword evidence="5 6" id="KW-0472">Membrane</keyword>
<dbReference type="RefSeq" id="WP_259661956.1">
    <property type="nucleotide sequence ID" value="NZ_JAHXRI010000010.1"/>
</dbReference>
<comment type="subcellular location">
    <subcellularLocation>
        <location evidence="1">Cell membrane</location>
        <topology evidence="1">Multi-pass membrane protein</topology>
    </subcellularLocation>
</comment>